<reference evidence="2" key="2">
    <citation type="journal article" date="2023" name="Proc. Natl. Acad. Sci. U.S.A.">
        <title>A global phylogenomic analysis of the shiitake genus Lentinula.</title>
        <authorList>
            <person name="Sierra-Patev S."/>
            <person name="Min B."/>
            <person name="Naranjo-Ortiz M."/>
            <person name="Looney B."/>
            <person name="Konkel Z."/>
            <person name="Slot J.C."/>
            <person name="Sakamoto Y."/>
            <person name="Steenwyk J.L."/>
            <person name="Rokas A."/>
            <person name="Carro J."/>
            <person name="Camarero S."/>
            <person name="Ferreira P."/>
            <person name="Molpeceres G."/>
            <person name="Ruiz-Duenas F.J."/>
            <person name="Serrano A."/>
            <person name="Henrissat B."/>
            <person name="Drula E."/>
            <person name="Hughes K.W."/>
            <person name="Mata J.L."/>
            <person name="Ishikawa N.K."/>
            <person name="Vargas-Isla R."/>
            <person name="Ushijima S."/>
            <person name="Smith C.A."/>
            <person name="Donoghue J."/>
            <person name="Ahrendt S."/>
            <person name="Andreopoulos W."/>
            <person name="He G."/>
            <person name="LaButti K."/>
            <person name="Lipzen A."/>
            <person name="Ng V."/>
            <person name="Riley R."/>
            <person name="Sandor L."/>
            <person name="Barry K."/>
            <person name="Martinez A.T."/>
            <person name="Xiao Y."/>
            <person name="Gibbons J.G."/>
            <person name="Terashima K."/>
            <person name="Grigoriev I.V."/>
            <person name="Hibbett D."/>
        </authorList>
    </citation>
    <scope>NUCLEOTIDE SEQUENCE</scope>
    <source>
        <strain evidence="2">Sp2 HRB7682 ss15</strain>
    </source>
</reference>
<dbReference type="AlphaFoldDB" id="A0A9W9DLG4"/>
<feature type="region of interest" description="Disordered" evidence="1">
    <location>
        <begin position="54"/>
        <end position="73"/>
    </location>
</feature>
<evidence type="ECO:0000313" key="2">
    <source>
        <dbReference type="EMBL" id="KAJ4476032.1"/>
    </source>
</evidence>
<evidence type="ECO:0000256" key="1">
    <source>
        <dbReference type="SAM" id="MobiDB-lite"/>
    </source>
</evidence>
<evidence type="ECO:0000313" key="3">
    <source>
        <dbReference type="Proteomes" id="UP001150238"/>
    </source>
</evidence>
<name>A0A9W9DLG4_9AGAR</name>
<feature type="compositionally biased region" description="Basic and acidic residues" evidence="1">
    <location>
        <begin position="64"/>
        <end position="73"/>
    </location>
</feature>
<proteinExistence type="predicted"/>
<comment type="caution">
    <text evidence="2">The sequence shown here is derived from an EMBL/GenBank/DDBJ whole genome shotgun (WGS) entry which is preliminary data.</text>
</comment>
<gene>
    <name evidence="2" type="ORF">C8J55DRAFT_490298</name>
</gene>
<accession>A0A9W9DLG4</accession>
<sequence>MHPVVKRLLSTVPVPESDSPISKIDPATMLLAVGERALLSKVIRGRPFQGGTPIVRNGTSKLKTSAEGDREDPGLNFEVGDAVHPLEPVDSGVSNSTLQTRGTVWNEMTSSVTNPTHISFRRLLSFGTIVGEVQYFLIDSEPLERATLTNYDWRRPLWIQQRARDKG</sequence>
<dbReference type="EMBL" id="JANVFS010000021">
    <property type="protein sequence ID" value="KAJ4476032.1"/>
    <property type="molecule type" value="Genomic_DNA"/>
</dbReference>
<organism evidence="2 3">
    <name type="scientific">Lentinula lateritia</name>
    <dbReference type="NCBI Taxonomy" id="40482"/>
    <lineage>
        <taxon>Eukaryota</taxon>
        <taxon>Fungi</taxon>
        <taxon>Dikarya</taxon>
        <taxon>Basidiomycota</taxon>
        <taxon>Agaricomycotina</taxon>
        <taxon>Agaricomycetes</taxon>
        <taxon>Agaricomycetidae</taxon>
        <taxon>Agaricales</taxon>
        <taxon>Marasmiineae</taxon>
        <taxon>Omphalotaceae</taxon>
        <taxon>Lentinula</taxon>
    </lineage>
</organism>
<dbReference type="Proteomes" id="UP001150238">
    <property type="component" value="Unassembled WGS sequence"/>
</dbReference>
<reference evidence="2" key="1">
    <citation type="submission" date="2022-08" db="EMBL/GenBank/DDBJ databases">
        <authorList>
            <consortium name="DOE Joint Genome Institute"/>
            <person name="Min B."/>
            <person name="Riley R."/>
            <person name="Sierra-Patev S."/>
            <person name="Naranjo-Ortiz M."/>
            <person name="Looney B."/>
            <person name="Konkel Z."/>
            <person name="Slot J.C."/>
            <person name="Sakamoto Y."/>
            <person name="Steenwyk J.L."/>
            <person name="Rokas A."/>
            <person name="Carro J."/>
            <person name="Camarero S."/>
            <person name="Ferreira P."/>
            <person name="Molpeceres G."/>
            <person name="Ruiz-Duenas F.J."/>
            <person name="Serrano A."/>
            <person name="Henrissat B."/>
            <person name="Drula E."/>
            <person name="Hughes K.W."/>
            <person name="Mata J.L."/>
            <person name="Ishikawa N.K."/>
            <person name="Vargas-Isla R."/>
            <person name="Ushijima S."/>
            <person name="Smith C.A."/>
            <person name="Ahrendt S."/>
            <person name="Andreopoulos W."/>
            <person name="He G."/>
            <person name="Labutti K."/>
            <person name="Lipzen A."/>
            <person name="Ng V."/>
            <person name="Sandor L."/>
            <person name="Barry K."/>
            <person name="Martinez A.T."/>
            <person name="Xiao Y."/>
            <person name="Gibbons J.G."/>
            <person name="Terashima K."/>
            <person name="Hibbett D.S."/>
            <person name="Grigoriev I.V."/>
        </authorList>
    </citation>
    <scope>NUCLEOTIDE SEQUENCE</scope>
    <source>
        <strain evidence="2">Sp2 HRB7682 ss15</strain>
    </source>
</reference>
<protein>
    <submittedName>
        <fullName evidence="2">Uncharacterized protein</fullName>
    </submittedName>
</protein>